<proteinExistence type="inferred from homology"/>
<keyword evidence="3 4" id="KW-0413">Isomerase</keyword>
<dbReference type="Proteomes" id="UP000003374">
    <property type="component" value="Unassembled WGS sequence"/>
</dbReference>
<dbReference type="PANTHER" id="PTHR45625:SF4">
    <property type="entry name" value="PEPTIDYLPROLYL ISOMERASE DOMAIN AND WD REPEAT-CONTAINING PROTEIN 1"/>
    <property type="match status" value="1"/>
</dbReference>
<evidence type="ECO:0000256" key="2">
    <source>
        <dbReference type="ARBA" id="ARBA00023110"/>
    </source>
</evidence>
<accession>A4BUR4</accession>
<gene>
    <name evidence="6" type="ORF">NB231_01668</name>
</gene>
<organism evidence="6 7">
    <name type="scientific">Nitrococcus mobilis Nb-231</name>
    <dbReference type="NCBI Taxonomy" id="314278"/>
    <lineage>
        <taxon>Bacteria</taxon>
        <taxon>Pseudomonadati</taxon>
        <taxon>Pseudomonadota</taxon>
        <taxon>Gammaproteobacteria</taxon>
        <taxon>Chromatiales</taxon>
        <taxon>Ectothiorhodospiraceae</taxon>
        <taxon>Nitrococcus</taxon>
    </lineage>
</organism>
<dbReference type="PANTHER" id="PTHR45625">
    <property type="entry name" value="PEPTIDYL-PROLYL CIS-TRANS ISOMERASE-RELATED"/>
    <property type="match status" value="1"/>
</dbReference>
<sequence length="174" mass="18571">MDISATIETSKGSIHLKLFADAAPVTVANFVNLAQRNFYDGLFFHRVIPHFMIQGGCPLGTGTGGPGYKFEDEFSPTLCHDKPGVLSMANAGPGTNGSQFFITHTPTPHLDGAHTVFGEVVSAADQEVVDSIQRGDTLVSISVQGDVAELLGGLQDRVKEWNTAIDRNFPALAK</sequence>
<dbReference type="InterPro" id="IPR020892">
    <property type="entry name" value="Cyclophilin-type_PPIase_CS"/>
</dbReference>
<comment type="similarity">
    <text evidence="1 4">Belongs to the cyclophilin-type PPIase family.</text>
</comment>
<dbReference type="EMBL" id="AAOF01000020">
    <property type="protein sequence ID" value="EAR20518.1"/>
    <property type="molecule type" value="Genomic_DNA"/>
</dbReference>
<comment type="catalytic activity">
    <reaction evidence="4">
        <text>[protein]-peptidylproline (omega=180) = [protein]-peptidylproline (omega=0)</text>
        <dbReference type="Rhea" id="RHEA:16237"/>
        <dbReference type="Rhea" id="RHEA-COMP:10747"/>
        <dbReference type="Rhea" id="RHEA-COMP:10748"/>
        <dbReference type="ChEBI" id="CHEBI:83833"/>
        <dbReference type="ChEBI" id="CHEBI:83834"/>
        <dbReference type="EC" id="5.2.1.8"/>
    </reaction>
</comment>
<dbReference type="InterPro" id="IPR044666">
    <property type="entry name" value="Cyclophilin_A-like"/>
</dbReference>
<dbReference type="EC" id="5.2.1.8" evidence="4"/>
<dbReference type="RefSeq" id="WP_004999221.1">
    <property type="nucleotide sequence ID" value="NZ_CH672427.1"/>
</dbReference>
<evidence type="ECO:0000259" key="5">
    <source>
        <dbReference type="PROSITE" id="PS50072"/>
    </source>
</evidence>
<dbReference type="STRING" id="314278.NB231_01668"/>
<comment type="function">
    <text evidence="4">PPIases accelerate the folding of proteins. It catalyzes the cis-trans isomerization of proline imidic peptide bonds in oligopeptides.</text>
</comment>
<dbReference type="GO" id="GO:0003755">
    <property type="term" value="F:peptidyl-prolyl cis-trans isomerase activity"/>
    <property type="evidence" value="ECO:0007669"/>
    <property type="project" value="UniProtKB-UniRule"/>
</dbReference>
<keyword evidence="7" id="KW-1185">Reference proteome</keyword>
<feature type="domain" description="PPIase cyclophilin-type" evidence="5">
    <location>
        <begin position="12"/>
        <end position="137"/>
    </location>
</feature>
<name>A4BUR4_9GAMM</name>
<dbReference type="OrthoDB" id="9807797at2"/>
<protein>
    <recommendedName>
        <fullName evidence="4">Peptidyl-prolyl cis-trans isomerase</fullName>
        <shortName evidence="4">PPIase</shortName>
        <ecNumber evidence="4">5.2.1.8</ecNumber>
    </recommendedName>
</protein>
<keyword evidence="2 4" id="KW-0697">Rotamase</keyword>
<dbReference type="PRINTS" id="PR00153">
    <property type="entry name" value="CSAPPISMRASE"/>
</dbReference>
<evidence type="ECO:0000256" key="3">
    <source>
        <dbReference type="ARBA" id="ARBA00023235"/>
    </source>
</evidence>
<dbReference type="Pfam" id="PF00160">
    <property type="entry name" value="Pro_isomerase"/>
    <property type="match status" value="1"/>
</dbReference>
<evidence type="ECO:0000256" key="4">
    <source>
        <dbReference type="RuleBase" id="RU363019"/>
    </source>
</evidence>
<dbReference type="PROSITE" id="PS50072">
    <property type="entry name" value="CSA_PPIASE_2"/>
    <property type="match status" value="1"/>
</dbReference>
<comment type="caution">
    <text evidence="6">The sequence shown here is derived from an EMBL/GenBank/DDBJ whole genome shotgun (WGS) entry which is preliminary data.</text>
</comment>
<dbReference type="Gene3D" id="2.40.100.10">
    <property type="entry name" value="Cyclophilin-like"/>
    <property type="match status" value="1"/>
</dbReference>
<dbReference type="GO" id="GO:0006457">
    <property type="term" value="P:protein folding"/>
    <property type="evidence" value="ECO:0007669"/>
    <property type="project" value="InterPro"/>
</dbReference>
<dbReference type="InterPro" id="IPR029000">
    <property type="entry name" value="Cyclophilin-like_dom_sf"/>
</dbReference>
<evidence type="ECO:0000256" key="1">
    <source>
        <dbReference type="ARBA" id="ARBA00007365"/>
    </source>
</evidence>
<dbReference type="eggNOG" id="COG0652">
    <property type="taxonomic scope" value="Bacteria"/>
</dbReference>
<dbReference type="InterPro" id="IPR002130">
    <property type="entry name" value="Cyclophilin-type_PPIase_dom"/>
</dbReference>
<reference evidence="6 7" key="1">
    <citation type="submission" date="2006-02" db="EMBL/GenBank/DDBJ databases">
        <authorList>
            <person name="Waterbury J."/>
            <person name="Ferriera S."/>
            <person name="Johnson J."/>
            <person name="Kravitz S."/>
            <person name="Halpern A."/>
            <person name="Remington K."/>
            <person name="Beeson K."/>
            <person name="Tran B."/>
            <person name="Rogers Y.-H."/>
            <person name="Friedman R."/>
            <person name="Venter J.C."/>
        </authorList>
    </citation>
    <scope>NUCLEOTIDE SEQUENCE [LARGE SCALE GENOMIC DNA]</scope>
    <source>
        <strain evidence="6 7">Nb-231</strain>
    </source>
</reference>
<evidence type="ECO:0000313" key="6">
    <source>
        <dbReference type="EMBL" id="EAR20518.1"/>
    </source>
</evidence>
<dbReference type="SUPFAM" id="SSF50891">
    <property type="entry name" value="Cyclophilin-like"/>
    <property type="match status" value="1"/>
</dbReference>
<dbReference type="HOGENOM" id="CLU_012062_16_4_6"/>
<dbReference type="CDD" id="cd00317">
    <property type="entry name" value="cyclophilin"/>
    <property type="match status" value="1"/>
</dbReference>
<dbReference type="PROSITE" id="PS00170">
    <property type="entry name" value="CSA_PPIASE_1"/>
    <property type="match status" value="1"/>
</dbReference>
<dbReference type="AlphaFoldDB" id="A4BUR4"/>
<evidence type="ECO:0000313" key="7">
    <source>
        <dbReference type="Proteomes" id="UP000003374"/>
    </source>
</evidence>